<gene>
    <name evidence="4" type="ORF">Q0590_16165</name>
</gene>
<comment type="similarity">
    <text evidence="1 2">Belongs to the small heat shock protein (HSP20) family.</text>
</comment>
<organism evidence="4 5">
    <name type="scientific">Rhodocytophaga aerolata</name>
    <dbReference type="NCBI Taxonomy" id="455078"/>
    <lineage>
        <taxon>Bacteria</taxon>
        <taxon>Pseudomonadati</taxon>
        <taxon>Bacteroidota</taxon>
        <taxon>Cytophagia</taxon>
        <taxon>Cytophagales</taxon>
        <taxon>Rhodocytophagaceae</taxon>
        <taxon>Rhodocytophaga</taxon>
    </lineage>
</organism>
<dbReference type="EMBL" id="JAUKPO010000008">
    <property type="protein sequence ID" value="MDO1447808.1"/>
    <property type="molecule type" value="Genomic_DNA"/>
</dbReference>
<evidence type="ECO:0000313" key="5">
    <source>
        <dbReference type="Proteomes" id="UP001168528"/>
    </source>
</evidence>
<dbReference type="Gene3D" id="2.60.40.790">
    <property type="match status" value="1"/>
</dbReference>
<name>A0ABT8R9B4_9BACT</name>
<evidence type="ECO:0000256" key="1">
    <source>
        <dbReference type="PROSITE-ProRule" id="PRU00285"/>
    </source>
</evidence>
<dbReference type="PROSITE" id="PS01031">
    <property type="entry name" value="SHSP"/>
    <property type="match status" value="1"/>
</dbReference>
<feature type="domain" description="SHSP" evidence="3">
    <location>
        <begin position="23"/>
        <end position="134"/>
    </location>
</feature>
<dbReference type="CDD" id="cd06464">
    <property type="entry name" value="ACD_sHsps-like"/>
    <property type="match status" value="1"/>
</dbReference>
<evidence type="ECO:0000313" key="4">
    <source>
        <dbReference type="EMBL" id="MDO1447808.1"/>
    </source>
</evidence>
<sequence length="134" mass="15359">MEFIKDNNMWRGFLKQIDLMNTLNGGVSMASMNMEETENSLVITVSAPGVSPESFNIFIDHSKLIVFSTIPGRHPEEESELPLQVPMFYKTFDIPYFVDGNNIDAVYEEGVLQVTLPYRQKRTSLQRKIDIKHS</sequence>
<dbReference type="Proteomes" id="UP001168528">
    <property type="component" value="Unassembled WGS sequence"/>
</dbReference>
<keyword evidence="5" id="KW-1185">Reference proteome</keyword>
<dbReference type="InterPro" id="IPR002068">
    <property type="entry name" value="A-crystallin/Hsp20_dom"/>
</dbReference>
<dbReference type="Pfam" id="PF00011">
    <property type="entry name" value="HSP20"/>
    <property type="match status" value="1"/>
</dbReference>
<reference evidence="4" key="1">
    <citation type="submission" date="2023-07" db="EMBL/GenBank/DDBJ databases">
        <title>The genome sequence of Rhodocytophaga aerolata KACC 12507.</title>
        <authorList>
            <person name="Zhang X."/>
        </authorList>
    </citation>
    <scope>NUCLEOTIDE SEQUENCE</scope>
    <source>
        <strain evidence="4">KACC 12507</strain>
    </source>
</reference>
<protein>
    <submittedName>
        <fullName evidence="4">Hsp20/alpha crystallin family protein</fullName>
    </submittedName>
</protein>
<evidence type="ECO:0000256" key="2">
    <source>
        <dbReference type="RuleBase" id="RU003616"/>
    </source>
</evidence>
<comment type="caution">
    <text evidence="4">The sequence shown here is derived from an EMBL/GenBank/DDBJ whole genome shotgun (WGS) entry which is preliminary data.</text>
</comment>
<dbReference type="RefSeq" id="WP_302038612.1">
    <property type="nucleotide sequence ID" value="NZ_JAUKPO010000008.1"/>
</dbReference>
<accession>A0ABT8R9B4</accession>
<proteinExistence type="inferred from homology"/>
<dbReference type="SUPFAM" id="SSF49764">
    <property type="entry name" value="HSP20-like chaperones"/>
    <property type="match status" value="1"/>
</dbReference>
<dbReference type="InterPro" id="IPR008978">
    <property type="entry name" value="HSP20-like_chaperone"/>
</dbReference>
<evidence type="ECO:0000259" key="3">
    <source>
        <dbReference type="PROSITE" id="PS01031"/>
    </source>
</evidence>